<gene>
    <name evidence="1" type="ORF">MBCUR_18950</name>
</gene>
<name>A0A162FHS8_9EURY</name>
<evidence type="ECO:0008006" key="3">
    <source>
        <dbReference type="Google" id="ProtNLM"/>
    </source>
</evidence>
<dbReference type="STRING" id="49547.MBCUR_18950"/>
<accession>A0A162FHS8</accession>
<sequence>MSHEMVMSHLWLMTILWRISLYGVVDLYLHMESVKSGIKSMVVDEDESLAFYRGLRWSCDVYCPSCGSFEVNNRGGRGHGKRYSCKHCGTFFNDFTGTFLERSKIPFGEVLWILTNIHNKSVKQMAEELGHNRKTVVRYHKLIRVF</sequence>
<dbReference type="OrthoDB" id="86086at2157"/>
<protein>
    <recommendedName>
        <fullName evidence="3">Transposase zinc-ribbon domain protein</fullName>
    </recommendedName>
</protein>
<evidence type="ECO:0000313" key="1">
    <source>
        <dbReference type="EMBL" id="KZX10160.1"/>
    </source>
</evidence>
<reference evidence="1 2" key="1">
    <citation type="submission" date="2016-04" db="EMBL/GenBank/DDBJ databases">
        <title>Genome sequence of Methanobrevibacter curvatus DSM 11111.</title>
        <authorList>
            <person name="Poehlein A."/>
            <person name="Seedorf H."/>
            <person name="Daniel R."/>
        </authorList>
    </citation>
    <scope>NUCLEOTIDE SEQUENCE [LARGE SCALE GENOMIC DNA]</scope>
    <source>
        <strain evidence="1 2">DSM 11111</strain>
    </source>
</reference>
<dbReference type="Proteomes" id="UP000077245">
    <property type="component" value="Unassembled WGS sequence"/>
</dbReference>
<keyword evidence="2" id="KW-1185">Reference proteome</keyword>
<comment type="caution">
    <text evidence="1">The sequence shown here is derived from an EMBL/GenBank/DDBJ whole genome shotgun (WGS) entry which is preliminary data.</text>
</comment>
<dbReference type="EMBL" id="LWMV01000222">
    <property type="protein sequence ID" value="KZX10160.1"/>
    <property type="molecule type" value="Genomic_DNA"/>
</dbReference>
<dbReference type="AlphaFoldDB" id="A0A162FHS8"/>
<dbReference type="RefSeq" id="WP_169805828.1">
    <property type="nucleotide sequence ID" value="NZ_LWMV01000222.1"/>
</dbReference>
<evidence type="ECO:0000313" key="2">
    <source>
        <dbReference type="Proteomes" id="UP000077245"/>
    </source>
</evidence>
<organism evidence="1 2">
    <name type="scientific">Methanobrevibacter curvatus</name>
    <dbReference type="NCBI Taxonomy" id="49547"/>
    <lineage>
        <taxon>Archaea</taxon>
        <taxon>Methanobacteriati</taxon>
        <taxon>Methanobacteriota</taxon>
        <taxon>Methanomada group</taxon>
        <taxon>Methanobacteria</taxon>
        <taxon>Methanobacteriales</taxon>
        <taxon>Methanobacteriaceae</taxon>
        <taxon>Methanobrevibacter</taxon>
    </lineage>
</organism>
<proteinExistence type="predicted"/>
<dbReference type="PATRIC" id="fig|49547.3.peg.2003"/>